<dbReference type="InterPro" id="IPR003593">
    <property type="entry name" value="AAA+_ATPase"/>
</dbReference>
<reference evidence="5 6" key="1">
    <citation type="submission" date="2016-10" db="EMBL/GenBank/DDBJ databases">
        <authorList>
            <person name="de Groot N.N."/>
        </authorList>
    </citation>
    <scope>NUCLEOTIDE SEQUENCE [LARGE SCALE GENOMIC DNA]</scope>
    <source>
        <strain evidence="5 6">DSM 16981</strain>
    </source>
</reference>
<dbReference type="Gene3D" id="3.30.450.90">
    <property type="match status" value="1"/>
</dbReference>
<dbReference type="InterPro" id="IPR001482">
    <property type="entry name" value="T2SS/T4SS_dom"/>
</dbReference>
<keyword evidence="2" id="KW-0547">Nucleotide-binding</keyword>
<dbReference type="OrthoDB" id="9808272at2"/>
<evidence type="ECO:0000259" key="4">
    <source>
        <dbReference type="PROSITE" id="PS00662"/>
    </source>
</evidence>
<feature type="domain" description="Bacterial type II secretion system protein E" evidence="4">
    <location>
        <begin position="216"/>
        <end position="230"/>
    </location>
</feature>
<dbReference type="Gene3D" id="3.40.50.300">
    <property type="entry name" value="P-loop containing nucleotide triphosphate hydrolases"/>
    <property type="match status" value="1"/>
</dbReference>
<dbReference type="SUPFAM" id="SSF52540">
    <property type="entry name" value="P-loop containing nucleoside triphosphate hydrolases"/>
    <property type="match status" value="1"/>
</dbReference>
<gene>
    <name evidence="5" type="ORF">SAMN05660299_01191</name>
</gene>
<dbReference type="GO" id="GO:0016887">
    <property type="term" value="F:ATP hydrolysis activity"/>
    <property type="evidence" value="ECO:0007669"/>
    <property type="project" value="TreeGrafter"/>
</dbReference>
<name>A0A1G9UJ06_9FIRM</name>
<evidence type="ECO:0000313" key="5">
    <source>
        <dbReference type="EMBL" id="SDM59525.1"/>
    </source>
</evidence>
<dbReference type="CDD" id="cd01129">
    <property type="entry name" value="PulE-GspE-like"/>
    <property type="match status" value="1"/>
</dbReference>
<dbReference type="SMART" id="SM00382">
    <property type="entry name" value="AAA"/>
    <property type="match status" value="1"/>
</dbReference>
<dbReference type="PANTHER" id="PTHR30258:SF2">
    <property type="entry name" value="COMG OPERON PROTEIN 1"/>
    <property type="match status" value="1"/>
</dbReference>
<dbReference type="RefSeq" id="WP_091649281.1">
    <property type="nucleotide sequence ID" value="NZ_FNHQ01000009.1"/>
</dbReference>
<dbReference type="EMBL" id="FNHQ01000009">
    <property type="protein sequence ID" value="SDM59525.1"/>
    <property type="molecule type" value="Genomic_DNA"/>
</dbReference>
<evidence type="ECO:0000256" key="2">
    <source>
        <dbReference type="ARBA" id="ARBA00022741"/>
    </source>
</evidence>
<dbReference type="InterPro" id="IPR027417">
    <property type="entry name" value="P-loop_NTPase"/>
</dbReference>
<dbReference type="GO" id="GO:0005524">
    <property type="term" value="F:ATP binding"/>
    <property type="evidence" value="ECO:0007669"/>
    <property type="project" value="UniProtKB-KW"/>
</dbReference>
<protein>
    <submittedName>
        <fullName evidence="5">General secretion pathway protein E</fullName>
    </submittedName>
</protein>
<dbReference type="PANTHER" id="PTHR30258">
    <property type="entry name" value="TYPE II SECRETION SYSTEM PROTEIN GSPE-RELATED"/>
    <property type="match status" value="1"/>
</dbReference>
<dbReference type="PROSITE" id="PS00662">
    <property type="entry name" value="T2SP_E"/>
    <property type="match status" value="1"/>
</dbReference>
<dbReference type="Pfam" id="PF00437">
    <property type="entry name" value="T2SSE"/>
    <property type="match status" value="1"/>
</dbReference>
<proteinExistence type="inferred from homology"/>
<evidence type="ECO:0000313" key="6">
    <source>
        <dbReference type="Proteomes" id="UP000199309"/>
    </source>
</evidence>
<accession>A0A1G9UJ06</accession>
<evidence type="ECO:0000256" key="1">
    <source>
        <dbReference type="ARBA" id="ARBA00006611"/>
    </source>
</evidence>
<dbReference type="GO" id="GO:0005886">
    <property type="term" value="C:plasma membrane"/>
    <property type="evidence" value="ECO:0007669"/>
    <property type="project" value="TreeGrafter"/>
</dbReference>
<dbReference type="STRING" id="349095.SAMN05660299_01191"/>
<keyword evidence="6" id="KW-1185">Reference proteome</keyword>
<organism evidence="5 6">
    <name type="scientific">Megasphaera paucivorans</name>
    <dbReference type="NCBI Taxonomy" id="349095"/>
    <lineage>
        <taxon>Bacteria</taxon>
        <taxon>Bacillati</taxon>
        <taxon>Bacillota</taxon>
        <taxon>Negativicutes</taxon>
        <taxon>Veillonellales</taxon>
        <taxon>Veillonellaceae</taxon>
        <taxon>Megasphaera</taxon>
    </lineage>
</organism>
<dbReference type="AlphaFoldDB" id="A0A1G9UJ06"/>
<evidence type="ECO:0000256" key="3">
    <source>
        <dbReference type="ARBA" id="ARBA00022840"/>
    </source>
</evidence>
<sequence>MEEVHWQLPLSSKTNAQDIVDSILSHAVQAGVSDIHIEPMDHCVRIRFRFDGVLFQAGELPIHMLEKITARVKIMSSLDIANKRLPQDGRMIWQTNGRSIDLRVSTMPTVRGEKTVIRLLDANRVHLDLDALGLGERVVPMLRQLSRNSKGLLLISGPTNSGKTTTLYAMLRELLSPAVSIATMEDPVEYQLQGVSQSQINPKGGLLFHNGLRALLRQDPDILVIGEIRDRETAEIAVRAALTGHLVFSTLHTSSAVEAPIRLADMGIEKYLLSEALVGIISQRLVRKLCRYCRVPAAEEQMQGRYRYVGCTKCLHTGYIGRICLCEVVPVGRHMRKQIRNSDNADVLRDAAKADGAWFMKQSIEEALAKGMTDWAEIQRMYDK</sequence>
<comment type="similarity">
    <text evidence="1">Belongs to the GSP E family.</text>
</comment>
<keyword evidence="3" id="KW-0067">ATP-binding</keyword>
<dbReference type="Proteomes" id="UP000199309">
    <property type="component" value="Unassembled WGS sequence"/>
</dbReference>